<dbReference type="InterPro" id="IPR029047">
    <property type="entry name" value="HSP70_peptide-bd_sf"/>
</dbReference>
<dbReference type="CDD" id="cd07379">
    <property type="entry name" value="MPP_239FB"/>
    <property type="match status" value="1"/>
</dbReference>
<dbReference type="Proteomes" id="UP000663823">
    <property type="component" value="Unassembled WGS sequence"/>
</dbReference>
<dbReference type="SUPFAM" id="SSF100920">
    <property type="entry name" value="Heat shock protein 70kD (HSP70), peptide-binding domain"/>
    <property type="match status" value="1"/>
</dbReference>
<dbReference type="GO" id="GO:0016787">
    <property type="term" value="F:hydrolase activity"/>
    <property type="evidence" value="ECO:0007669"/>
    <property type="project" value="InterPro"/>
</dbReference>
<dbReference type="InterPro" id="IPR043129">
    <property type="entry name" value="ATPase_NBD"/>
</dbReference>
<dbReference type="PRINTS" id="PR00301">
    <property type="entry name" value="HEATSHOCK70"/>
</dbReference>
<dbReference type="PROSITE" id="PS00329">
    <property type="entry name" value="HSP70_2"/>
    <property type="match status" value="1"/>
</dbReference>
<dbReference type="Gene3D" id="3.90.640.10">
    <property type="entry name" value="Actin, Chain A, domain 4"/>
    <property type="match status" value="1"/>
</dbReference>
<dbReference type="InterPro" id="IPR004843">
    <property type="entry name" value="Calcineurin-like_PHP"/>
</dbReference>
<reference evidence="5" key="1">
    <citation type="submission" date="2021-02" db="EMBL/GenBank/DDBJ databases">
        <authorList>
            <person name="Nowell W R."/>
        </authorList>
    </citation>
    <scope>NUCLEOTIDE SEQUENCE</scope>
</reference>
<protein>
    <recommendedName>
        <fullName evidence="4">Calcineurin-like phosphoesterase domain-containing protein</fullName>
    </recommendedName>
</protein>
<dbReference type="FunFam" id="3.30.420.40:FF:000028">
    <property type="entry name" value="heat shock 70 kDa protein-like"/>
    <property type="match status" value="1"/>
</dbReference>
<dbReference type="GO" id="GO:0005524">
    <property type="term" value="F:ATP binding"/>
    <property type="evidence" value="ECO:0007669"/>
    <property type="project" value="UniProtKB-KW"/>
</dbReference>
<dbReference type="InterPro" id="IPR029052">
    <property type="entry name" value="Metallo-depent_PP-like"/>
</dbReference>
<keyword evidence="3" id="KW-0067">ATP-binding</keyword>
<gene>
    <name evidence="5" type="ORF">OTI717_LOCUS27411</name>
</gene>
<dbReference type="Pfam" id="PF00012">
    <property type="entry name" value="HSP70"/>
    <property type="match status" value="1"/>
</dbReference>
<dbReference type="FunFam" id="3.90.640.10:FF:000002">
    <property type="entry name" value="Heat shock 70 kDa"/>
    <property type="match status" value="1"/>
</dbReference>
<dbReference type="InterPro" id="IPR018181">
    <property type="entry name" value="Heat_shock_70_CS"/>
</dbReference>
<keyword evidence="2" id="KW-0547">Nucleotide-binding</keyword>
<dbReference type="Gene3D" id="3.60.21.10">
    <property type="match status" value="1"/>
</dbReference>
<dbReference type="EMBL" id="CAJOAX010006101">
    <property type="protein sequence ID" value="CAF3970551.1"/>
    <property type="molecule type" value="Genomic_DNA"/>
</dbReference>
<dbReference type="SUPFAM" id="SSF56300">
    <property type="entry name" value="Metallo-dependent phosphatases"/>
    <property type="match status" value="1"/>
</dbReference>
<dbReference type="InterPro" id="IPR029048">
    <property type="entry name" value="HSP70_C_sf"/>
</dbReference>
<organism evidence="5 6">
    <name type="scientific">Rotaria sordida</name>
    <dbReference type="NCBI Taxonomy" id="392033"/>
    <lineage>
        <taxon>Eukaryota</taxon>
        <taxon>Metazoa</taxon>
        <taxon>Spiralia</taxon>
        <taxon>Gnathifera</taxon>
        <taxon>Rotifera</taxon>
        <taxon>Eurotatoria</taxon>
        <taxon>Bdelloidea</taxon>
        <taxon>Philodinida</taxon>
        <taxon>Philodinidae</taxon>
        <taxon>Rotaria</taxon>
    </lineage>
</organism>
<proteinExistence type="inferred from homology"/>
<dbReference type="InterPro" id="IPR013126">
    <property type="entry name" value="Hsp_70_fam"/>
</dbReference>
<dbReference type="Gene3D" id="3.30.420.40">
    <property type="match status" value="2"/>
</dbReference>
<evidence type="ECO:0000256" key="1">
    <source>
        <dbReference type="ARBA" id="ARBA00007381"/>
    </source>
</evidence>
<accession>A0A819LWG0</accession>
<dbReference type="SUPFAM" id="SSF100934">
    <property type="entry name" value="Heat shock protein 70kD (HSP70), C-terminal subdomain"/>
    <property type="match status" value="1"/>
</dbReference>
<evidence type="ECO:0000313" key="6">
    <source>
        <dbReference type="Proteomes" id="UP000663823"/>
    </source>
</evidence>
<feature type="domain" description="Calcineurin-like phosphoesterase" evidence="4">
    <location>
        <begin position="618"/>
        <end position="816"/>
    </location>
</feature>
<dbReference type="SUPFAM" id="SSF53067">
    <property type="entry name" value="Actin-like ATPase domain"/>
    <property type="match status" value="2"/>
</dbReference>
<dbReference type="AlphaFoldDB" id="A0A819LWG0"/>
<dbReference type="Gene3D" id="2.60.34.10">
    <property type="entry name" value="Substrate Binding Domain Of DNAk, Chain A, domain 1"/>
    <property type="match status" value="1"/>
</dbReference>
<evidence type="ECO:0000256" key="2">
    <source>
        <dbReference type="ARBA" id="ARBA00022741"/>
    </source>
</evidence>
<evidence type="ECO:0000256" key="3">
    <source>
        <dbReference type="ARBA" id="ARBA00022840"/>
    </source>
</evidence>
<dbReference type="FunFam" id="2.60.34.10:FF:000002">
    <property type="entry name" value="Heat shock 70 kDa"/>
    <property type="match status" value="1"/>
</dbReference>
<dbReference type="FunFam" id="3.30.420.40:FF:000172">
    <property type="entry name" value="Heat shock 70 kDa protein"/>
    <property type="match status" value="1"/>
</dbReference>
<dbReference type="PROSITE" id="PS01036">
    <property type="entry name" value="HSP70_3"/>
    <property type="match status" value="1"/>
</dbReference>
<sequence>MARAIGIDLGTVYSCVAIFQHNKVEIIPNDQGNRTTPSYVAFTDSGRLIGDEAKNQVARNPNNTIFDAKRLIGRKFNDATVQADIQHWPFLVINDNGKPKIQVEYKNKIKLFTPEEVSSMILTKMKNIAEAYLATKDAGTIAGLHVLRIINESTAAAIAYRLDKKDTNGQNVLIFDLGGGTFNISIVTIEQGILEVKSTAGNTHLGGEDFLNRMVAYFIQEFKCKHNRDLTQNKRSLCRLRTACERAKITLSSSSIASIEIDSLYDGIDFHSKICRAWFEELNADLFRSTLELVEKALRDAKIDKDNIHDIILIGGSTRIPKVQQLLQDFFNGRELNKSLNPDEAVVYGAAVEAAILTGDYSEKVKDLLLLDVTSLSLGIETEGGVMTVLIKRNTTIPTKQTQTFTTAFDNQSVVTVNVFEGDRSMTNDNHLMGSFELSNILPALRGVPQIAVTFNIDTNSILNVSAMDKTSGEEKQIIITNDKARLSKDEIERMIVDAENYKKEDEIQRDRIATKNSLESYCFNTKTMINDEKLTDRINDYDKKKITGIIEDALKWMEINQLAEKEDIEYKLKEVEKIICTSLISKVRQDENGIGKIPERLSGGSTDMATNKNKMTRIVCISDTHSRYGFALPAGDILIHAGDFSMSGEQSEIENFITCLKSLTQYRLKVFVAGNHDVTLDPTFYKKNWERCHHDQKQNCELIRRLLRDPLLAINYGIIYLEEQQFVDNVTGLKFYGSPYQAEYNNGAFNLPINSIEIKEAWSQIPKDVDILITHGPPTNILDENIRGIHVGCAQLLARIITIKPRLHIFGHIHEAFGRIDQGLCAKFQTHKGVWM</sequence>
<comment type="caution">
    <text evidence="5">The sequence shown here is derived from an EMBL/GenBank/DDBJ whole genome shotgun (WGS) entry which is preliminary data.</text>
</comment>
<dbReference type="FunFam" id="3.30.30.30:FF:000001">
    <property type="entry name" value="heat shock 70 kDa protein-like"/>
    <property type="match status" value="1"/>
</dbReference>
<comment type="similarity">
    <text evidence="1">Belongs to the heat shock protein 70 family.</text>
</comment>
<name>A0A819LWG0_9BILA</name>
<evidence type="ECO:0000259" key="4">
    <source>
        <dbReference type="Pfam" id="PF00149"/>
    </source>
</evidence>
<dbReference type="GO" id="GO:0140662">
    <property type="term" value="F:ATP-dependent protein folding chaperone"/>
    <property type="evidence" value="ECO:0007669"/>
    <property type="project" value="InterPro"/>
</dbReference>
<dbReference type="Gene3D" id="3.30.30.30">
    <property type="match status" value="1"/>
</dbReference>
<evidence type="ECO:0000313" key="5">
    <source>
        <dbReference type="EMBL" id="CAF3970551.1"/>
    </source>
</evidence>
<dbReference type="PANTHER" id="PTHR19375">
    <property type="entry name" value="HEAT SHOCK PROTEIN 70KDA"/>
    <property type="match status" value="1"/>
</dbReference>
<dbReference type="Pfam" id="PF00149">
    <property type="entry name" value="Metallophos"/>
    <property type="match status" value="1"/>
</dbReference>